<evidence type="ECO:0000256" key="11">
    <source>
        <dbReference type="ARBA" id="ARBA00038367"/>
    </source>
</evidence>
<comment type="subcellular location">
    <subcellularLocation>
        <location evidence="1 13">Cytoplasm</location>
    </subcellularLocation>
</comment>
<dbReference type="InterPro" id="IPR001986">
    <property type="entry name" value="Enolpyruvate_Tfrase_dom"/>
</dbReference>
<dbReference type="GO" id="GO:0008760">
    <property type="term" value="F:UDP-N-acetylglucosamine 1-carboxyvinyltransferase activity"/>
    <property type="evidence" value="ECO:0007669"/>
    <property type="project" value="UniProtKB-UniRule"/>
</dbReference>
<dbReference type="GO" id="GO:0019277">
    <property type="term" value="P:UDP-N-acetylgalactosamine biosynthetic process"/>
    <property type="evidence" value="ECO:0007669"/>
    <property type="project" value="InterPro"/>
</dbReference>
<keyword evidence="5 13" id="KW-0808">Transferase</keyword>
<protein>
    <recommendedName>
        <fullName evidence="13">UDP-N-acetylglucosamine 1-carboxyvinyltransferase</fullName>
        <ecNumber evidence="13">2.5.1.7</ecNumber>
    </recommendedName>
    <alternativeName>
        <fullName evidence="13">Enoylpyruvate transferase</fullName>
    </alternativeName>
    <alternativeName>
        <fullName evidence="13">UDP-N-acetylglucosamine enolpyruvyl transferase</fullName>
        <shortName evidence="13">EPT</shortName>
    </alternativeName>
</protein>
<keyword evidence="8 13" id="KW-0131">Cell cycle</keyword>
<feature type="binding site" evidence="13">
    <location>
        <position position="337"/>
    </location>
    <ligand>
        <name>UDP-N-acetyl-alpha-D-glucosamine</name>
        <dbReference type="ChEBI" id="CHEBI:57705"/>
    </ligand>
</feature>
<dbReference type="InterPro" id="IPR013792">
    <property type="entry name" value="RNA3'P_cycl/enolpyr_Trfase_a/b"/>
</dbReference>
<evidence type="ECO:0000256" key="5">
    <source>
        <dbReference type="ARBA" id="ARBA00022679"/>
    </source>
</evidence>
<evidence type="ECO:0000256" key="13">
    <source>
        <dbReference type="HAMAP-Rule" id="MF_00111"/>
    </source>
</evidence>
<accession>Q83G25</accession>
<dbReference type="Proteomes" id="UP000002200">
    <property type="component" value="Chromosome"/>
</dbReference>
<dbReference type="EC" id="2.5.1.7" evidence="13"/>
<comment type="pathway">
    <text evidence="2 13">Cell wall biogenesis; peptidoglycan biosynthesis.</text>
</comment>
<evidence type="ECO:0000313" key="15">
    <source>
        <dbReference type="EMBL" id="AAO44605.1"/>
    </source>
</evidence>
<name>Q83G25_TROWT</name>
<organism evidence="15 16">
    <name type="scientific">Tropheryma whipplei (strain Twist)</name>
    <name type="common">Whipple's bacillus</name>
    <dbReference type="NCBI Taxonomy" id="203267"/>
    <lineage>
        <taxon>Bacteria</taxon>
        <taxon>Bacillati</taxon>
        <taxon>Actinomycetota</taxon>
        <taxon>Actinomycetes</taxon>
        <taxon>Micrococcales</taxon>
        <taxon>Tropherymataceae</taxon>
        <taxon>Tropheryma</taxon>
    </lineage>
</organism>
<evidence type="ECO:0000256" key="10">
    <source>
        <dbReference type="ARBA" id="ARBA00037534"/>
    </source>
</evidence>
<dbReference type="NCBIfam" id="NF006873">
    <property type="entry name" value="PRK09369.1"/>
    <property type="match status" value="1"/>
</dbReference>
<evidence type="ECO:0000259" key="14">
    <source>
        <dbReference type="Pfam" id="PF00275"/>
    </source>
</evidence>
<evidence type="ECO:0000256" key="7">
    <source>
        <dbReference type="ARBA" id="ARBA00022984"/>
    </source>
</evidence>
<evidence type="ECO:0000256" key="9">
    <source>
        <dbReference type="ARBA" id="ARBA00023316"/>
    </source>
</evidence>
<comment type="caution">
    <text evidence="13">Lacks conserved residue(s) required for the propagation of feature annotation.</text>
</comment>
<evidence type="ECO:0000256" key="1">
    <source>
        <dbReference type="ARBA" id="ARBA00004496"/>
    </source>
</evidence>
<dbReference type="HOGENOM" id="CLU_027387_0_0_11"/>
<feature type="binding site" evidence="13">
    <location>
        <position position="101"/>
    </location>
    <ligand>
        <name>UDP-N-acetyl-alpha-D-glucosamine</name>
        <dbReference type="ChEBI" id="CHEBI:57705"/>
    </ligand>
</feature>
<dbReference type="Pfam" id="PF00275">
    <property type="entry name" value="EPSP_synthase"/>
    <property type="match status" value="1"/>
</dbReference>
<dbReference type="GeneID" id="67388029"/>
<dbReference type="GO" id="GO:0008360">
    <property type="term" value="P:regulation of cell shape"/>
    <property type="evidence" value="ECO:0007669"/>
    <property type="project" value="UniProtKB-KW"/>
</dbReference>
<dbReference type="STRING" id="203267.TWT_508"/>
<evidence type="ECO:0000256" key="4">
    <source>
        <dbReference type="ARBA" id="ARBA00022618"/>
    </source>
</evidence>
<keyword evidence="4 13" id="KW-0132">Cell division</keyword>
<dbReference type="OrthoDB" id="9803760at2"/>
<evidence type="ECO:0000313" key="16">
    <source>
        <dbReference type="Proteomes" id="UP000002200"/>
    </source>
</evidence>
<dbReference type="RefSeq" id="WP_011096211.1">
    <property type="nucleotide sequence ID" value="NC_004572.3"/>
</dbReference>
<evidence type="ECO:0000256" key="2">
    <source>
        <dbReference type="ARBA" id="ARBA00004752"/>
    </source>
</evidence>
<dbReference type="GO" id="GO:0071555">
    <property type="term" value="P:cell wall organization"/>
    <property type="evidence" value="ECO:0007669"/>
    <property type="project" value="UniProtKB-KW"/>
</dbReference>
<dbReference type="PANTHER" id="PTHR43783">
    <property type="entry name" value="UDP-N-ACETYLGLUCOSAMINE 1-CARBOXYVINYLTRANSFERASE"/>
    <property type="match status" value="1"/>
</dbReference>
<keyword evidence="3 13" id="KW-0963">Cytoplasm</keyword>
<proteinExistence type="inferred from homology"/>
<dbReference type="PANTHER" id="PTHR43783:SF1">
    <property type="entry name" value="UDP-N-ACETYLGLUCOSAMINE 1-CARBOXYVINYLTRANSFERASE"/>
    <property type="match status" value="1"/>
</dbReference>
<evidence type="ECO:0000256" key="8">
    <source>
        <dbReference type="ARBA" id="ARBA00023306"/>
    </source>
</evidence>
<feature type="modified residue" description="2-(S-cysteinyl)pyruvic acid O-phosphothioketal" evidence="13">
    <location>
        <position position="125"/>
    </location>
</feature>
<dbReference type="KEGG" id="twh:TWT_508"/>
<comment type="similarity">
    <text evidence="11 13">Belongs to the EPSP synthase family. MurA subfamily.</text>
</comment>
<keyword evidence="6 13" id="KW-0133">Cell shape</keyword>
<evidence type="ECO:0000256" key="3">
    <source>
        <dbReference type="ARBA" id="ARBA00022490"/>
    </source>
</evidence>
<feature type="binding site" evidence="13">
    <location>
        <begin position="28"/>
        <end position="29"/>
    </location>
    <ligand>
        <name>phosphoenolpyruvate</name>
        <dbReference type="ChEBI" id="CHEBI:58702"/>
    </ligand>
</feature>
<keyword evidence="13" id="KW-0670">Pyruvate</keyword>
<evidence type="ECO:0000256" key="12">
    <source>
        <dbReference type="ARBA" id="ARBA00047527"/>
    </source>
</evidence>
<dbReference type="EMBL" id="AE014184">
    <property type="protein sequence ID" value="AAO44605.1"/>
    <property type="molecule type" value="Genomic_DNA"/>
</dbReference>
<dbReference type="SUPFAM" id="SSF55205">
    <property type="entry name" value="EPT/RTPC-like"/>
    <property type="match status" value="1"/>
</dbReference>
<gene>
    <name evidence="13 15" type="primary">murA</name>
    <name evidence="15" type="ordered locus">TWT_508</name>
</gene>
<evidence type="ECO:0000256" key="6">
    <source>
        <dbReference type="ARBA" id="ARBA00022960"/>
    </source>
</evidence>
<feature type="active site" description="Proton donor" evidence="13">
    <location>
        <position position="125"/>
    </location>
</feature>
<sequence>MKLDSTPDRFVITGGSPLRGEIAVKGAKNLVTKAMVASMLGNSQSVLTNVPNISDVLIVRRLMEAYNVSVRATQNDTLVIDPILLGQCSRGDIDVYAGSSRVPILFCGPLLHKTGQAFITGLGGCRIGERPIDFHLQALRKFGASHEKLPGGILLSTKKRLKGASVHFPYPSVGATEQVLLTAVLADGVTELRGAAIEPEIMDLIAILQKMGAIITCARDRVIFIEGVDSLSGYTHHAISDRNEAASWACAALATRGDIFVRNAEQAHLLAFLSVYRKVGGVFEIKDDGIRFFHPGGNLNPVVVETDVHPGFSTDWQQPLVVALTQASGRSVVHETVYESRFGFTEALNRMGADISVHENGFQGTLRRVPHRAIEQAAVINGPTPLTGQDIDVPDLRGGFSHFIAAFAAEGKSIITNAGIISRGYENFVHKLERLKVDFEA</sequence>
<keyword evidence="7 13" id="KW-0573">Peptidoglycan synthesis</keyword>
<dbReference type="Gene3D" id="3.65.10.10">
    <property type="entry name" value="Enolpyruvate transferase domain"/>
    <property type="match status" value="2"/>
</dbReference>
<comment type="catalytic activity">
    <reaction evidence="12 13">
        <text>phosphoenolpyruvate + UDP-N-acetyl-alpha-D-glucosamine = UDP-N-acetyl-3-O-(1-carboxyvinyl)-alpha-D-glucosamine + phosphate</text>
        <dbReference type="Rhea" id="RHEA:18681"/>
        <dbReference type="ChEBI" id="CHEBI:43474"/>
        <dbReference type="ChEBI" id="CHEBI:57705"/>
        <dbReference type="ChEBI" id="CHEBI:58702"/>
        <dbReference type="ChEBI" id="CHEBI:68483"/>
        <dbReference type="EC" id="2.5.1.7"/>
    </reaction>
</comment>
<dbReference type="GO" id="GO:0051301">
    <property type="term" value="P:cell division"/>
    <property type="evidence" value="ECO:0007669"/>
    <property type="project" value="UniProtKB-KW"/>
</dbReference>
<dbReference type="UniPathway" id="UPA00219"/>
<reference evidence="15 16" key="1">
    <citation type="journal article" date="2003" name="Genome Res.">
        <title>Tropheryma whipplei twist: a human pathogenic Actinobacteria with a reduced genome.</title>
        <authorList>
            <person name="Raoult D."/>
            <person name="Ogata H."/>
            <person name="Audic S."/>
            <person name="Robert C."/>
            <person name="Suhre K."/>
            <person name="Drancourt M."/>
            <person name="Claverie J.-M."/>
        </authorList>
    </citation>
    <scope>NUCLEOTIDE SEQUENCE [LARGE SCALE GENOMIC DNA]</scope>
    <source>
        <strain evidence="15 16">Twist</strain>
    </source>
</reference>
<dbReference type="NCBIfam" id="TIGR01072">
    <property type="entry name" value="murA"/>
    <property type="match status" value="1"/>
</dbReference>
<dbReference type="GO" id="GO:0005737">
    <property type="term" value="C:cytoplasm"/>
    <property type="evidence" value="ECO:0007669"/>
    <property type="project" value="UniProtKB-SubCell"/>
</dbReference>
<dbReference type="InterPro" id="IPR005750">
    <property type="entry name" value="UDP_GlcNAc_COvinyl_MurA"/>
</dbReference>
<dbReference type="CDD" id="cd01555">
    <property type="entry name" value="UdpNAET"/>
    <property type="match status" value="1"/>
</dbReference>
<comment type="function">
    <text evidence="10 13">Cell wall formation. Adds enolpyruvyl to UDP-N-acetylglucosamine.</text>
</comment>
<keyword evidence="16" id="KW-1185">Reference proteome</keyword>
<dbReference type="AlphaFoldDB" id="Q83G25"/>
<dbReference type="eggNOG" id="COG0766">
    <property type="taxonomic scope" value="Bacteria"/>
</dbReference>
<dbReference type="HAMAP" id="MF_00111">
    <property type="entry name" value="MurA"/>
    <property type="match status" value="1"/>
</dbReference>
<dbReference type="GO" id="GO:0009252">
    <property type="term" value="P:peptidoglycan biosynthetic process"/>
    <property type="evidence" value="ECO:0007669"/>
    <property type="project" value="UniProtKB-UniRule"/>
</dbReference>
<feature type="domain" description="Enolpyruvate transferase" evidence="14">
    <location>
        <begin position="13"/>
        <end position="432"/>
    </location>
</feature>
<dbReference type="InterPro" id="IPR036968">
    <property type="entry name" value="Enolpyruvate_Tfrase_sf"/>
</dbReference>
<dbReference type="InterPro" id="IPR050068">
    <property type="entry name" value="MurA_subfamily"/>
</dbReference>
<feature type="binding site" evidence="13">
    <location>
        <position position="315"/>
    </location>
    <ligand>
        <name>UDP-N-acetyl-alpha-D-glucosamine</name>
        <dbReference type="ChEBI" id="CHEBI:57705"/>
    </ligand>
</feature>
<keyword evidence="9 13" id="KW-0961">Cell wall biogenesis/degradation</keyword>